<dbReference type="EMBL" id="WTYS01000001">
    <property type="protein sequence ID" value="MXO55372.1"/>
    <property type="molecule type" value="Genomic_DNA"/>
</dbReference>
<dbReference type="GO" id="GO:0005737">
    <property type="term" value="C:cytoplasm"/>
    <property type="evidence" value="ECO:0007669"/>
    <property type="project" value="TreeGrafter"/>
</dbReference>
<evidence type="ECO:0000313" key="3">
    <source>
        <dbReference type="Proteomes" id="UP000468943"/>
    </source>
</evidence>
<comment type="caution">
    <text evidence="2">The sequence shown here is derived from an EMBL/GenBank/DDBJ whole genome shotgun (WGS) entry which is preliminary data.</text>
</comment>
<dbReference type="Gene3D" id="3.40.30.10">
    <property type="entry name" value="Glutaredoxin"/>
    <property type="match status" value="1"/>
</dbReference>
<protein>
    <submittedName>
        <fullName evidence="2">Glutathione S-transferase</fullName>
    </submittedName>
</protein>
<dbReference type="PANTHER" id="PTHR43968">
    <property type="match status" value="1"/>
</dbReference>
<dbReference type="Pfam" id="PF13417">
    <property type="entry name" value="GST_N_3"/>
    <property type="match status" value="1"/>
</dbReference>
<dbReference type="RefSeq" id="WP_160598962.1">
    <property type="nucleotide sequence ID" value="NZ_WTYS01000001.1"/>
</dbReference>
<name>A0A6I4SKQ8_9SPHN</name>
<dbReference type="SUPFAM" id="SSF52833">
    <property type="entry name" value="Thioredoxin-like"/>
    <property type="match status" value="1"/>
</dbReference>
<dbReference type="PROSITE" id="PS51354">
    <property type="entry name" value="GLUTAREDOXIN_2"/>
    <property type="match status" value="1"/>
</dbReference>
<accession>A0A6I4SKQ8</accession>
<dbReference type="InterPro" id="IPR040079">
    <property type="entry name" value="Glutathione_S-Trfase"/>
</dbReference>
<dbReference type="InterPro" id="IPR050983">
    <property type="entry name" value="GST_Omega/HSP26"/>
</dbReference>
<dbReference type="InterPro" id="IPR036249">
    <property type="entry name" value="Thioredoxin-like_sf"/>
</dbReference>
<dbReference type="PROSITE" id="PS50404">
    <property type="entry name" value="GST_NTER"/>
    <property type="match status" value="1"/>
</dbReference>
<dbReference type="Gene3D" id="1.20.1050.10">
    <property type="match status" value="1"/>
</dbReference>
<dbReference type="Proteomes" id="UP000468943">
    <property type="component" value="Unassembled WGS sequence"/>
</dbReference>
<keyword evidence="2" id="KW-0808">Transferase</keyword>
<dbReference type="SUPFAM" id="SSF47616">
    <property type="entry name" value="GST C-terminal domain-like"/>
    <property type="match status" value="1"/>
</dbReference>
<dbReference type="OrthoDB" id="9813092at2"/>
<evidence type="ECO:0000259" key="1">
    <source>
        <dbReference type="PROSITE" id="PS50404"/>
    </source>
</evidence>
<dbReference type="Pfam" id="PF13410">
    <property type="entry name" value="GST_C_2"/>
    <property type="match status" value="1"/>
</dbReference>
<dbReference type="AlphaFoldDB" id="A0A6I4SKQ8"/>
<feature type="domain" description="GST N-terminal" evidence="1">
    <location>
        <begin position="2"/>
        <end position="81"/>
    </location>
</feature>
<organism evidence="2 3">
    <name type="scientific">Pontixanthobacter gangjinensis</name>
    <dbReference type="NCBI Taxonomy" id="1028742"/>
    <lineage>
        <taxon>Bacteria</taxon>
        <taxon>Pseudomonadati</taxon>
        <taxon>Pseudomonadota</taxon>
        <taxon>Alphaproteobacteria</taxon>
        <taxon>Sphingomonadales</taxon>
        <taxon>Erythrobacteraceae</taxon>
        <taxon>Pontixanthobacter</taxon>
    </lineage>
</organism>
<keyword evidence="3" id="KW-1185">Reference proteome</keyword>
<dbReference type="InterPro" id="IPR036282">
    <property type="entry name" value="Glutathione-S-Trfase_C_sf"/>
</dbReference>
<sequence>MADPVLYSFRRCPYAMRARMALAVSETPVEMREVVLREKPQAMLDASPKGTVPVLVLDDGTVVDESIDVMRWALGRNDPLGWLAGDDRELIATIDGPFKHHLDRYKYAARYNADPEEHRAACLAILQELEARLAGAEFLCGGALSMADAAIMPFVRQFSATDREWFYALPIPKVQAWLAAQLESDLFKGIMVKRPQWIPESAGT</sequence>
<proteinExistence type="predicted"/>
<dbReference type="InterPro" id="IPR004045">
    <property type="entry name" value="Glutathione_S-Trfase_N"/>
</dbReference>
<reference evidence="2 3" key="1">
    <citation type="submission" date="2019-12" db="EMBL/GenBank/DDBJ databases">
        <title>Genomic-based taxomic classification of the family Erythrobacteraceae.</title>
        <authorList>
            <person name="Xu L."/>
        </authorList>
    </citation>
    <scope>NUCLEOTIDE SEQUENCE [LARGE SCALE GENOMIC DNA]</scope>
    <source>
        <strain evidence="2 3">JCM 17802</strain>
    </source>
</reference>
<gene>
    <name evidence="2" type="ORF">GRI36_00615</name>
</gene>
<dbReference type="GO" id="GO:0016740">
    <property type="term" value="F:transferase activity"/>
    <property type="evidence" value="ECO:0007669"/>
    <property type="project" value="UniProtKB-KW"/>
</dbReference>
<dbReference type="CDD" id="cd03196">
    <property type="entry name" value="GST_C_5"/>
    <property type="match status" value="1"/>
</dbReference>
<dbReference type="PANTHER" id="PTHR43968:SF6">
    <property type="entry name" value="GLUTATHIONE S-TRANSFERASE OMEGA"/>
    <property type="match status" value="1"/>
</dbReference>
<dbReference type="SFLD" id="SFLDS00019">
    <property type="entry name" value="Glutathione_Transferase_(cytos"/>
    <property type="match status" value="1"/>
</dbReference>
<evidence type="ECO:0000313" key="2">
    <source>
        <dbReference type="EMBL" id="MXO55372.1"/>
    </source>
</evidence>